<dbReference type="Proteomes" id="UP000278062">
    <property type="component" value="Unassembled WGS sequence"/>
</dbReference>
<protein>
    <submittedName>
        <fullName evidence="1">Uncharacterized protein</fullName>
    </submittedName>
</protein>
<dbReference type="EMBL" id="RBPL01000073">
    <property type="protein sequence ID" value="RMN95457.1"/>
    <property type="molecule type" value="Genomic_DNA"/>
</dbReference>
<accession>A0A0P9IKJ6</accession>
<comment type="caution">
    <text evidence="1">The sequence shown here is derived from an EMBL/GenBank/DDBJ whole genome shotgun (WGS) entry which is preliminary data.</text>
</comment>
<proteinExistence type="predicted"/>
<evidence type="ECO:0000313" key="2">
    <source>
        <dbReference type="Proteomes" id="UP000278062"/>
    </source>
</evidence>
<sequence length="73" mass="8214">MIQRPAAGALDLEFGVVTHASQQLLALSASVVFQHLQWSPCASPNEKPRRGGVWRGSQFTGWRCWKARIRRLP</sequence>
<name>A0A0P9IKJ6_9PSED</name>
<gene>
    <name evidence="1" type="ORF">ALQ49_101242</name>
</gene>
<organism evidence="1 2">
    <name type="scientific">Pseudomonas syringae pv. apii</name>
    <dbReference type="NCBI Taxonomy" id="81036"/>
    <lineage>
        <taxon>Bacteria</taxon>
        <taxon>Pseudomonadati</taxon>
        <taxon>Pseudomonadota</taxon>
        <taxon>Gammaproteobacteria</taxon>
        <taxon>Pseudomonadales</taxon>
        <taxon>Pseudomonadaceae</taxon>
        <taxon>Pseudomonas</taxon>
    </lineage>
</organism>
<reference evidence="1 2" key="1">
    <citation type="submission" date="2018-08" db="EMBL/GenBank/DDBJ databases">
        <title>Recombination of ecologically and evolutionarily significant loci maintains genetic cohesion in the Pseudomonas syringae species complex.</title>
        <authorList>
            <person name="Dillon M."/>
            <person name="Thakur S."/>
            <person name="Almeida R.N.D."/>
            <person name="Weir B.S."/>
            <person name="Guttman D.S."/>
        </authorList>
    </citation>
    <scope>NUCLEOTIDE SEQUENCE [LARGE SCALE GENOMIC DNA]</scope>
    <source>
        <strain evidence="1 2">1089_5</strain>
    </source>
</reference>
<dbReference type="AlphaFoldDB" id="A0A0P9IKJ6"/>
<evidence type="ECO:0000313" key="1">
    <source>
        <dbReference type="EMBL" id="RMN95457.1"/>
    </source>
</evidence>